<dbReference type="EMBL" id="KN837319">
    <property type="protein sequence ID" value="KIJ27946.1"/>
    <property type="molecule type" value="Genomic_DNA"/>
</dbReference>
<name>A0A0C9URJ2_SPHS4</name>
<feature type="transmembrane region" description="Helical" evidence="1">
    <location>
        <begin position="80"/>
        <end position="104"/>
    </location>
</feature>
<organism evidence="2 3">
    <name type="scientific">Sphaerobolus stellatus (strain SS14)</name>
    <dbReference type="NCBI Taxonomy" id="990650"/>
    <lineage>
        <taxon>Eukaryota</taxon>
        <taxon>Fungi</taxon>
        <taxon>Dikarya</taxon>
        <taxon>Basidiomycota</taxon>
        <taxon>Agaricomycotina</taxon>
        <taxon>Agaricomycetes</taxon>
        <taxon>Phallomycetidae</taxon>
        <taxon>Geastrales</taxon>
        <taxon>Sphaerobolaceae</taxon>
        <taxon>Sphaerobolus</taxon>
    </lineage>
</organism>
<keyword evidence="3" id="KW-1185">Reference proteome</keyword>
<gene>
    <name evidence="2" type="ORF">M422DRAFT_37491</name>
</gene>
<accession>A0A0C9URJ2</accession>
<evidence type="ECO:0000256" key="1">
    <source>
        <dbReference type="SAM" id="Phobius"/>
    </source>
</evidence>
<feature type="transmembrane region" description="Helical" evidence="1">
    <location>
        <begin position="124"/>
        <end position="152"/>
    </location>
</feature>
<feature type="transmembrane region" description="Helical" evidence="1">
    <location>
        <begin position="53"/>
        <end position="73"/>
    </location>
</feature>
<proteinExistence type="predicted"/>
<dbReference type="AlphaFoldDB" id="A0A0C9URJ2"/>
<protein>
    <submittedName>
        <fullName evidence="2">Uncharacterized protein</fullName>
    </submittedName>
</protein>
<keyword evidence="1" id="KW-0812">Transmembrane</keyword>
<sequence length="158" mass="17752">MFAVGSTMGCSLSIILLVLIFHYESTISGLSGSELPIYEQHLSQFFLIKVATILYLSFFLFTLILNTVILFIWDYIPGYVYAFLCFLRIAALVSAAILIFIASIKMNHPYGDLTWCWNLSNCRLLTGILALSWILWACTLGAFLELIVAILMELAALH</sequence>
<evidence type="ECO:0000313" key="2">
    <source>
        <dbReference type="EMBL" id="KIJ27946.1"/>
    </source>
</evidence>
<keyword evidence="1" id="KW-0472">Membrane</keyword>
<keyword evidence="1" id="KW-1133">Transmembrane helix</keyword>
<dbReference type="HOGENOM" id="CLU_1670498_0_0_1"/>
<evidence type="ECO:0000313" key="3">
    <source>
        <dbReference type="Proteomes" id="UP000054279"/>
    </source>
</evidence>
<reference evidence="2 3" key="1">
    <citation type="submission" date="2014-06" db="EMBL/GenBank/DDBJ databases">
        <title>Evolutionary Origins and Diversification of the Mycorrhizal Mutualists.</title>
        <authorList>
            <consortium name="DOE Joint Genome Institute"/>
            <consortium name="Mycorrhizal Genomics Consortium"/>
            <person name="Kohler A."/>
            <person name="Kuo A."/>
            <person name="Nagy L.G."/>
            <person name="Floudas D."/>
            <person name="Copeland A."/>
            <person name="Barry K.W."/>
            <person name="Cichocki N."/>
            <person name="Veneault-Fourrey C."/>
            <person name="LaButti K."/>
            <person name="Lindquist E.A."/>
            <person name="Lipzen A."/>
            <person name="Lundell T."/>
            <person name="Morin E."/>
            <person name="Murat C."/>
            <person name="Riley R."/>
            <person name="Ohm R."/>
            <person name="Sun H."/>
            <person name="Tunlid A."/>
            <person name="Henrissat B."/>
            <person name="Grigoriev I.V."/>
            <person name="Hibbett D.S."/>
            <person name="Martin F."/>
        </authorList>
    </citation>
    <scope>NUCLEOTIDE SEQUENCE [LARGE SCALE GENOMIC DNA]</scope>
    <source>
        <strain evidence="2 3">SS14</strain>
    </source>
</reference>
<dbReference type="Proteomes" id="UP000054279">
    <property type="component" value="Unassembled WGS sequence"/>
</dbReference>